<protein>
    <recommendedName>
        <fullName evidence="8">RING-type domain-containing protein</fullName>
    </recommendedName>
</protein>
<keyword evidence="3" id="KW-0479">Metal-binding</keyword>
<evidence type="ECO:0000256" key="1">
    <source>
        <dbReference type="ARBA" id="ARBA00022441"/>
    </source>
</evidence>
<keyword evidence="2" id="KW-0677">Repeat</keyword>
<dbReference type="PROSITE" id="PS50011">
    <property type="entry name" value="PROTEIN_KINASE_DOM"/>
    <property type="match status" value="1"/>
</dbReference>
<dbReference type="InterPro" id="IPR011043">
    <property type="entry name" value="Gal_Oxase/kelch_b-propeller"/>
</dbReference>
<keyword evidence="3" id="KW-0863">Zinc-finger</keyword>
<dbReference type="SUPFAM" id="SSF57850">
    <property type="entry name" value="RING/U-box"/>
    <property type="match status" value="1"/>
</dbReference>
<keyword evidence="1" id="KW-0880">Kelch repeat</keyword>
<gene>
    <name evidence="6" type="ORF">CYMTET_53617</name>
</gene>
<dbReference type="Pfam" id="PF13920">
    <property type="entry name" value="zf-C3HC4_3"/>
    <property type="match status" value="1"/>
</dbReference>
<dbReference type="Gene3D" id="2.120.10.80">
    <property type="entry name" value="Kelch-type beta propeller"/>
    <property type="match status" value="3"/>
</dbReference>
<dbReference type="PROSITE" id="PS50089">
    <property type="entry name" value="ZF_RING_2"/>
    <property type="match status" value="1"/>
</dbReference>
<dbReference type="InterPro" id="IPR051746">
    <property type="entry name" value="Kelch_domain_containing_8"/>
</dbReference>
<dbReference type="PROSITE" id="PS00108">
    <property type="entry name" value="PROTEIN_KINASE_ST"/>
    <property type="match status" value="1"/>
</dbReference>
<dbReference type="InterPro" id="IPR006652">
    <property type="entry name" value="Kelch_1"/>
</dbReference>
<evidence type="ECO:0000256" key="2">
    <source>
        <dbReference type="ARBA" id="ARBA00022737"/>
    </source>
</evidence>
<dbReference type="Pfam" id="PF01344">
    <property type="entry name" value="Kelch_1"/>
    <property type="match status" value="4"/>
</dbReference>
<dbReference type="EMBL" id="LGRX02035117">
    <property type="protein sequence ID" value="KAK3236229.1"/>
    <property type="molecule type" value="Genomic_DNA"/>
</dbReference>
<dbReference type="Proteomes" id="UP001190700">
    <property type="component" value="Unassembled WGS sequence"/>
</dbReference>
<proteinExistence type="predicted"/>
<dbReference type="Pfam" id="PF00069">
    <property type="entry name" value="Pkinase"/>
    <property type="match status" value="1"/>
</dbReference>
<evidence type="ECO:0000313" key="7">
    <source>
        <dbReference type="Proteomes" id="UP001190700"/>
    </source>
</evidence>
<dbReference type="Gene3D" id="1.10.510.10">
    <property type="entry name" value="Transferase(Phosphotransferase) domain 1"/>
    <property type="match status" value="1"/>
</dbReference>
<evidence type="ECO:0000256" key="3">
    <source>
        <dbReference type="PROSITE-ProRule" id="PRU00175"/>
    </source>
</evidence>
<dbReference type="SUPFAM" id="SSF56112">
    <property type="entry name" value="Protein kinase-like (PK-like)"/>
    <property type="match status" value="1"/>
</dbReference>
<dbReference type="Pfam" id="PF24681">
    <property type="entry name" value="Kelch_KLHDC2_KLHL20_DRC7"/>
    <property type="match status" value="1"/>
</dbReference>
<dbReference type="InterPro" id="IPR001841">
    <property type="entry name" value="Znf_RING"/>
</dbReference>
<dbReference type="InterPro" id="IPR011009">
    <property type="entry name" value="Kinase-like_dom_sf"/>
</dbReference>
<dbReference type="PANTHER" id="PTHR46260:SF3">
    <property type="entry name" value="RING-TYPE DOMAIN-CONTAINING PROTEIN"/>
    <property type="match status" value="1"/>
</dbReference>
<feature type="domain" description="Protein kinase" evidence="4">
    <location>
        <begin position="870"/>
        <end position="1114"/>
    </location>
</feature>
<name>A0AAE0EQ61_9CHLO</name>
<dbReference type="SMART" id="SM00220">
    <property type="entry name" value="S_TKc"/>
    <property type="match status" value="1"/>
</dbReference>
<evidence type="ECO:0000259" key="5">
    <source>
        <dbReference type="PROSITE" id="PS50089"/>
    </source>
</evidence>
<keyword evidence="7" id="KW-1185">Reference proteome</keyword>
<dbReference type="CDD" id="cd00180">
    <property type="entry name" value="PKc"/>
    <property type="match status" value="1"/>
</dbReference>
<accession>A0AAE0EQ61</accession>
<dbReference type="SMART" id="SM00184">
    <property type="entry name" value="RING"/>
    <property type="match status" value="1"/>
</dbReference>
<evidence type="ECO:0000259" key="4">
    <source>
        <dbReference type="PROSITE" id="PS50011"/>
    </source>
</evidence>
<dbReference type="GO" id="GO:0004672">
    <property type="term" value="F:protein kinase activity"/>
    <property type="evidence" value="ECO:0007669"/>
    <property type="project" value="InterPro"/>
</dbReference>
<evidence type="ECO:0000313" key="6">
    <source>
        <dbReference type="EMBL" id="KAK3236229.1"/>
    </source>
</evidence>
<sequence length="1302" mass="142861">MQEWETVPSMRTKRTGCAAVVQGQHVYVLGGFNGNCNLETVERLDIATGQWEAVPSMHTKRTGCAAVVQGQHVYVLGGHDGSRNLETVERLDTATGQWEAVPSMRTKRTGCAAVVQGQHVYVLGGRDGSRELETGQHVYVLGGFNGSRDLETVEHLDTATGQWEAVPSMRNKRLECAAVVQGQHVYVLGGFDGSRVLETVECLDTATGQWEAVPSMRTKRFGCAAVVRRMSMRLAGVTEAVSCEKVERPAPPPRAREALSHMRTQAYREAVPSMRTKRNGCAAVVQGQHVYVLGGSDGSHVLETVERLDTATGQWEAVPSMRTERYACAAVVQGQQCLLGGGAEHAHQALRVRGGGAGQHVYVLGGYDKSGSRVLETVERLDTATGQWEAVPSMRTMRYECAAVVQGQHVYVLGGSSDLSPRNGQLDTVERSRLITAGEDVGGSTPSVVSLAELDELYHQLRGLRLSAAPRQRLPADAAHLLEQLQRREEQAPLLEGASVPLDSALLEGGTLRAMQDTWRAAQRVVRDVAAGECSLQQECPSAALQEAARERDVVRQEYTCALQAALQQWETQLPEDTIAERTTWLQEQVDSWRGVMGPMGEASGGHASSGAAAPAVGAAMETNDVSHASAAVARDSALAQYATWERAQERNQWVDATEEAVGVLRMQLQRLFFTSGAAARPAAGDTAAALGAGMERLTAAVHAERSFWESDRMQDAPPVDALRAAGAAVLAQLEQEALVMRQVSSQLTAMRRDHQELERMGAAQVGGEPEEAVTRLGEASRSVKKLRRQLGRRRFDLEEAMEGSPPDETVVAVRQAKVEEVKAEVRVAQERVHVAFCGMAALEGQFPELMRHMQQAVPPELLALWRPDQDLEETFDRMAIHTLVGARHQVAKVTDADGQHYAVKQFVITDSDAEALKVFWKEASRLHRMRHPAIAPILGIFMSRRGVNATDYGIQMPWYAHGQLDQWKAAQQPEEAVVRRGMLRVLEAVAHLHHARVVHCDIKPANILVDSAGRPHLLDFDISMSTATRTTTVRHTALSSDAVQGTEGYLAPEITRTGHTKATDMYAFGVTLREVAPVEELRGADLCDLLQGLTAQHPDRRLSAAEACQHPYFSEVWAWQREETRRCCVAAERSTCGGRQHQLTGGLECSSRLPAGPHFVCSGCLAAHVQASGERDGRIGCPCKHQDPNECDSCDYTDAELCRHLPLTDYQNYLTSRQRCMEEMMAQEMEARRVEDMRREVQQLQACKVCLDREIDRVVMDCGHACLCSACLDGIMGMGQQYRKCPVCRGDIRQCHRVFIA</sequence>
<dbReference type="SUPFAM" id="SSF50965">
    <property type="entry name" value="Galactose oxidase, central domain"/>
    <property type="match status" value="2"/>
</dbReference>
<dbReference type="Gene3D" id="3.30.40.10">
    <property type="entry name" value="Zinc/RING finger domain, C3HC4 (zinc finger)"/>
    <property type="match status" value="1"/>
</dbReference>
<dbReference type="GO" id="GO:0005524">
    <property type="term" value="F:ATP binding"/>
    <property type="evidence" value="ECO:0007669"/>
    <property type="project" value="InterPro"/>
</dbReference>
<dbReference type="InterPro" id="IPR008271">
    <property type="entry name" value="Ser/Thr_kinase_AS"/>
</dbReference>
<reference evidence="6 7" key="1">
    <citation type="journal article" date="2015" name="Genome Biol. Evol.">
        <title>Comparative Genomics of a Bacterivorous Green Alga Reveals Evolutionary Causalities and Consequences of Phago-Mixotrophic Mode of Nutrition.</title>
        <authorList>
            <person name="Burns J.A."/>
            <person name="Paasch A."/>
            <person name="Narechania A."/>
            <person name="Kim E."/>
        </authorList>
    </citation>
    <scope>NUCLEOTIDE SEQUENCE [LARGE SCALE GENOMIC DNA]</scope>
    <source>
        <strain evidence="6 7">PLY_AMNH</strain>
    </source>
</reference>
<keyword evidence="3" id="KW-0862">Zinc</keyword>
<organism evidence="6 7">
    <name type="scientific">Cymbomonas tetramitiformis</name>
    <dbReference type="NCBI Taxonomy" id="36881"/>
    <lineage>
        <taxon>Eukaryota</taxon>
        <taxon>Viridiplantae</taxon>
        <taxon>Chlorophyta</taxon>
        <taxon>Pyramimonadophyceae</taxon>
        <taxon>Pyramimonadales</taxon>
        <taxon>Pyramimonadaceae</taxon>
        <taxon>Cymbomonas</taxon>
    </lineage>
</organism>
<evidence type="ECO:0008006" key="8">
    <source>
        <dbReference type="Google" id="ProtNLM"/>
    </source>
</evidence>
<feature type="domain" description="RING-type" evidence="5">
    <location>
        <begin position="1248"/>
        <end position="1290"/>
    </location>
</feature>
<dbReference type="InterPro" id="IPR000719">
    <property type="entry name" value="Prot_kinase_dom"/>
</dbReference>
<dbReference type="InterPro" id="IPR013083">
    <property type="entry name" value="Znf_RING/FYVE/PHD"/>
</dbReference>
<dbReference type="PANTHER" id="PTHR46260">
    <property type="entry name" value="RING-TYPE DOMAIN-CONTAINING PROTEIN"/>
    <property type="match status" value="1"/>
</dbReference>
<dbReference type="GO" id="GO:0008270">
    <property type="term" value="F:zinc ion binding"/>
    <property type="evidence" value="ECO:0007669"/>
    <property type="project" value="UniProtKB-KW"/>
</dbReference>
<dbReference type="SMART" id="SM00612">
    <property type="entry name" value="Kelch"/>
    <property type="match status" value="6"/>
</dbReference>
<comment type="caution">
    <text evidence="6">The sequence shown here is derived from an EMBL/GenBank/DDBJ whole genome shotgun (WGS) entry which is preliminary data.</text>
</comment>
<dbReference type="InterPro" id="IPR015915">
    <property type="entry name" value="Kelch-typ_b-propeller"/>
</dbReference>